<dbReference type="Proteomes" id="UP000762676">
    <property type="component" value="Unassembled WGS sequence"/>
</dbReference>
<sequence>MLNNVSYNSILEPSSEFISLKRNGTGTLLTLAFSPDREKIASLNAFLTCRVRFKGETDDFVRDVALSATVFDDNDSPPSVSNKRVLQLREEIVGPVSSQLKNLLQLVFSLSVQRVRT</sequence>
<evidence type="ECO:0008006" key="3">
    <source>
        <dbReference type="Google" id="ProtNLM"/>
    </source>
</evidence>
<evidence type="ECO:0000313" key="1">
    <source>
        <dbReference type="EMBL" id="GFR84704.1"/>
    </source>
</evidence>
<proteinExistence type="predicted"/>
<name>A0AAV4GHH4_9GAST</name>
<evidence type="ECO:0000313" key="2">
    <source>
        <dbReference type="Proteomes" id="UP000762676"/>
    </source>
</evidence>
<keyword evidence="2" id="KW-1185">Reference proteome</keyword>
<gene>
    <name evidence="1" type="ORF">ElyMa_002423900</name>
</gene>
<accession>A0AAV4GHH4</accession>
<protein>
    <recommendedName>
        <fullName evidence="3">Cadherin domain-containing protein</fullName>
    </recommendedName>
</protein>
<organism evidence="1 2">
    <name type="scientific">Elysia marginata</name>
    <dbReference type="NCBI Taxonomy" id="1093978"/>
    <lineage>
        <taxon>Eukaryota</taxon>
        <taxon>Metazoa</taxon>
        <taxon>Spiralia</taxon>
        <taxon>Lophotrochozoa</taxon>
        <taxon>Mollusca</taxon>
        <taxon>Gastropoda</taxon>
        <taxon>Heterobranchia</taxon>
        <taxon>Euthyneura</taxon>
        <taxon>Panpulmonata</taxon>
        <taxon>Sacoglossa</taxon>
        <taxon>Placobranchoidea</taxon>
        <taxon>Plakobranchidae</taxon>
        <taxon>Elysia</taxon>
    </lineage>
</organism>
<comment type="caution">
    <text evidence="1">The sequence shown here is derived from an EMBL/GenBank/DDBJ whole genome shotgun (WGS) entry which is preliminary data.</text>
</comment>
<reference evidence="1 2" key="1">
    <citation type="journal article" date="2021" name="Elife">
        <title>Chloroplast acquisition without the gene transfer in kleptoplastic sea slugs, Plakobranchus ocellatus.</title>
        <authorList>
            <person name="Maeda T."/>
            <person name="Takahashi S."/>
            <person name="Yoshida T."/>
            <person name="Shimamura S."/>
            <person name="Takaki Y."/>
            <person name="Nagai Y."/>
            <person name="Toyoda A."/>
            <person name="Suzuki Y."/>
            <person name="Arimoto A."/>
            <person name="Ishii H."/>
            <person name="Satoh N."/>
            <person name="Nishiyama T."/>
            <person name="Hasebe M."/>
            <person name="Maruyama T."/>
            <person name="Minagawa J."/>
            <person name="Obokata J."/>
            <person name="Shigenobu S."/>
        </authorList>
    </citation>
    <scope>NUCLEOTIDE SEQUENCE [LARGE SCALE GENOMIC DNA]</scope>
</reference>
<dbReference type="EMBL" id="BMAT01004965">
    <property type="protein sequence ID" value="GFR84704.1"/>
    <property type="molecule type" value="Genomic_DNA"/>
</dbReference>
<dbReference type="AlphaFoldDB" id="A0AAV4GHH4"/>